<dbReference type="RefSeq" id="WP_194293599.1">
    <property type="nucleotide sequence ID" value="NZ_WEGH01000006.1"/>
</dbReference>
<name>A0A7K0C7J5_9ACTN</name>
<dbReference type="Proteomes" id="UP000487268">
    <property type="component" value="Unassembled WGS sequence"/>
</dbReference>
<comment type="caution">
    <text evidence="1">The sequence shown here is derived from an EMBL/GenBank/DDBJ whole genome shotgun (WGS) entry which is preliminary data.</text>
</comment>
<protein>
    <submittedName>
        <fullName evidence="1">Uncharacterized protein</fullName>
    </submittedName>
</protein>
<sequence>MLCLTCKRVRPAASAADYTADRARLITRHGLCVCAPTIPVPDMRRT</sequence>
<gene>
    <name evidence="1" type="ORF">ACRB68_75310</name>
</gene>
<organism evidence="1 2">
    <name type="scientific">Actinomadura macrotermitis</name>
    <dbReference type="NCBI Taxonomy" id="2585200"/>
    <lineage>
        <taxon>Bacteria</taxon>
        <taxon>Bacillati</taxon>
        <taxon>Actinomycetota</taxon>
        <taxon>Actinomycetes</taxon>
        <taxon>Streptosporangiales</taxon>
        <taxon>Thermomonosporaceae</taxon>
        <taxon>Actinomadura</taxon>
    </lineage>
</organism>
<accession>A0A7K0C7J5</accession>
<reference evidence="1 2" key="1">
    <citation type="submission" date="2019-10" db="EMBL/GenBank/DDBJ databases">
        <title>Actinomadura rubteroloni sp. nov. and Actinomadura macrotermitis sp. nov., isolated from the gut of fungus growing-termite Macrotermes natalensis.</title>
        <authorList>
            <person name="Benndorf R."/>
            <person name="Martin K."/>
            <person name="Kuefner M."/>
            <person name="De Beer W."/>
            <person name="Kaster A.-K."/>
            <person name="Vollmers J."/>
            <person name="Poulsen M."/>
            <person name="Beemelmanns C."/>
        </authorList>
    </citation>
    <scope>NUCLEOTIDE SEQUENCE [LARGE SCALE GENOMIC DNA]</scope>
    <source>
        <strain evidence="1 2">RB68</strain>
    </source>
</reference>
<keyword evidence="2" id="KW-1185">Reference proteome</keyword>
<dbReference type="AlphaFoldDB" id="A0A7K0C7J5"/>
<evidence type="ECO:0000313" key="2">
    <source>
        <dbReference type="Proteomes" id="UP000487268"/>
    </source>
</evidence>
<evidence type="ECO:0000313" key="1">
    <source>
        <dbReference type="EMBL" id="MQY09405.1"/>
    </source>
</evidence>
<proteinExistence type="predicted"/>
<dbReference type="EMBL" id="WEGH01000006">
    <property type="protein sequence ID" value="MQY09405.1"/>
    <property type="molecule type" value="Genomic_DNA"/>
</dbReference>